<accession>A0ABU6EYG4</accession>
<evidence type="ECO:0000256" key="1">
    <source>
        <dbReference type="ARBA" id="ARBA00022729"/>
    </source>
</evidence>
<feature type="domain" description="Yeast cell wall synthesis Kre9/Knh1-like N-terminal" evidence="3">
    <location>
        <begin position="32"/>
        <end position="116"/>
    </location>
</feature>
<evidence type="ECO:0000313" key="5">
    <source>
        <dbReference type="Proteomes" id="UP001354931"/>
    </source>
</evidence>
<evidence type="ECO:0000313" key="4">
    <source>
        <dbReference type="EMBL" id="MEB8336798.1"/>
    </source>
</evidence>
<evidence type="ECO:0000259" key="3">
    <source>
        <dbReference type="Pfam" id="PF10342"/>
    </source>
</evidence>
<feature type="signal peptide" evidence="2">
    <location>
        <begin position="1"/>
        <end position="26"/>
    </location>
</feature>
<comment type="caution">
    <text evidence="4">The sequence shown here is derived from an EMBL/GenBank/DDBJ whole genome shotgun (WGS) entry which is preliminary data.</text>
</comment>
<keyword evidence="1 2" id="KW-0732">Signal</keyword>
<protein>
    <recommendedName>
        <fullName evidence="3">Yeast cell wall synthesis Kre9/Knh1-like N-terminal domain-containing protein</fullName>
    </recommendedName>
</protein>
<keyword evidence="5" id="KW-1185">Reference proteome</keyword>
<reference evidence="4 5" key="1">
    <citation type="submission" date="2022-10" db="EMBL/GenBank/DDBJ databases">
        <authorList>
            <person name="Xie J."/>
            <person name="Shen N."/>
        </authorList>
    </citation>
    <scope>NUCLEOTIDE SEQUENCE [LARGE SCALE GENOMIC DNA]</scope>
    <source>
        <strain evidence="4 5">YIM65594</strain>
    </source>
</reference>
<feature type="chain" id="PRO_5047023708" description="Yeast cell wall synthesis Kre9/Knh1-like N-terminal domain-containing protein" evidence="2">
    <location>
        <begin position="27"/>
        <end position="117"/>
    </location>
</feature>
<evidence type="ECO:0000256" key="2">
    <source>
        <dbReference type="SAM" id="SignalP"/>
    </source>
</evidence>
<dbReference type="Proteomes" id="UP001354931">
    <property type="component" value="Unassembled WGS sequence"/>
</dbReference>
<proteinExistence type="predicted"/>
<dbReference type="InterPro" id="IPR018466">
    <property type="entry name" value="Kre9/Knh1-like_N"/>
</dbReference>
<sequence length="117" mass="12286">MRRTGFLSLAAAPLLAFAPLAEPAQALTVMEPVADSVHSTGGSMFVTWKNRTGQKLDMWLVRGDAARVVQLASRLTAAPRGETSTVLPNVPDGNGYAIELASRDGGERGFSPSFAVG</sequence>
<dbReference type="Pfam" id="PF10342">
    <property type="entry name" value="Kre9_KNH"/>
    <property type="match status" value="1"/>
</dbReference>
<name>A0ABU6EYG4_9ACTN</name>
<organism evidence="4 5">
    <name type="scientific">Streptomyces endophyticus</name>
    <dbReference type="NCBI Taxonomy" id="714166"/>
    <lineage>
        <taxon>Bacteria</taxon>
        <taxon>Bacillati</taxon>
        <taxon>Actinomycetota</taxon>
        <taxon>Actinomycetes</taxon>
        <taxon>Kitasatosporales</taxon>
        <taxon>Streptomycetaceae</taxon>
        <taxon>Streptomyces</taxon>
    </lineage>
</organism>
<dbReference type="RefSeq" id="WP_326014439.1">
    <property type="nucleotide sequence ID" value="NZ_JAOZYC010000020.1"/>
</dbReference>
<dbReference type="EMBL" id="JAOZYC010000020">
    <property type="protein sequence ID" value="MEB8336798.1"/>
    <property type="molecule type" value="Genomic_DNA"/>
</dbReference>
<gene>
    <name evidence="4" type="ORF">OKJ99_04620</name>
</gene>